<evidence type="ECO:0000313" key="9">
    <source>
        <dbReference type="EMBL" id="MFC4601531.1"/>
    </source>
</evidence>
<dbReference type="Proteomes" id="UP001596028">
    <property type="component" value="Unassembled WGS sequence"/>
</dbReference>
<dbReference type="PANTHER" id="PTHR34582">
    <property type="entry name" value="UPF0702 TRANSMEMBRANE PROTEIN YCAP"/>
    <property type="match status" value="1"/>
</dbReference>
<comment type="subcellular location">
    <subcellularLocation>
        <location evidence="1">Cell membrane</location>
        <topology evidence="1">Multi-pass membrane protein</topology>
    </subcellularLocation>
</comment>
<keyword evidence="10" id="KW-1185">Reference proteome</keyword>
<proteinExistence type="inferred from homology"/>
<dbReference type="InterPro" id="IPR023090">
    <property type="entry name" value="UPF0702_alpha/beta_dom_sf"/>
</dbReference>
<dbReference type="PANTHER" id="PTHR34582:SF7">
    <property type="entry name" value="UPF0702 TRANSMEMBRANE PROTEIN YDFS"/>
    <property type="match status" value="1"/>
</dbReference>
<feature type="domain" description="YetF C-terminal" evidence="8">
    <location>
        <begin position="82"/>
        <end position="214"/>
    </location>
</feature>
<evidence type="ECO:0000256" key="6">
    <source>
        <dbReference type="ARBA" id="ARBA00023136"/>
    </source>
</evidence>
<dbReference type="InterPro" id="IPR007353">
    <property type="entry name" value="DUF421"/>
</dbReference>
<keyword evidence="3" id="KW-1003">Cell membrane</keyword>
<evidence type="ECO:0000256" key="3">
    <source>
        <dbReference type="ARBA" id="ARBA00022475"/>
    </source>
</evidence>
<feature type="transmembrane region" description="Helical" evidence="7">
    <location>
        <begin position="7"/>
        <end position="26"/>
    </location>
</feature>
<evidence type="ECO:0000256" key="7">
    <source>
        <dbReference type="SAM" id="Phobius"/>
    </source>
</evidence>
<evidence type="ECO:0000256" key="4">
    <source>
        <dbReference type="ARBA" id="ARBA00022692"/>
    </source>
</evidence>
<accession>A0ABV9FLS2</accession>
<evidence type="ECO:0000256" key="5">
    <source>
        <dbReference type="ARBA" id="ARBA00022989"/>
    </source>
</evidence>
<dbReference type="Pfam" id="PF04239">
    <property type="entry name" value="DUF421"/>
    <property type="match status" value="1"/>
</dbReference>
<comment type="similarity">
    <text evidence="2">Belongs to the UPF0702 family.</text>
</comment>
<organism evidence="9 10">
    <name type="scientific">Cohnella hongkongensis</name>
    <dbReference type="NCBI Taxonomy" id="178337"/>
    <lineage>
        <taxon>Bacteria</taxon>
        <taxon>Bacillati</taxon>
        <taxon>Bacillota</taxon>
        <taxon>Bacilli</taxon>
        <taxon>Bacillales</taxon>
        <taxon>Paenibacillaceae</taxon>
        <taxon>Cohnella</taxon>
    </lineage>
</organism>
<feature type="transmembrane region" description="Helical" evidence="7">
    <location>
        <begin position="59"/>
        <end position="79"/>
    </location>
</feature>
<dbReference type="EMBL" id="JBHSEP010000027">
    <property type="protein sequence ID" value="MFC4601531.1"/>
    <property type="molecule type" value="Genomic_DNA"/>
</dbReference>
<reference evidence="10" key="1">
    <citation type="journal article" date="2019" name="Int. J. Syst. Evol. Microbiol.">
        <title>The Global Catalogue of Microorganisms (GCM) 10K type strain sequencing project: providing services to taxonomists for standard genome sequencing and annotation.</title>
        <authorList>
            <consortium name="The Broad Institute Genomics Platform"/>
            <consortium name="The Broad Institute Genome Sequencing Center for Infectious Disease"/>
            <person name="Wu L."/>
            <person name="Ma J."/>
        </authorList>
    </citation>
    <scope>NUCLEOTIDE SEQUENCE [LARGE SCALE GENOMIC DNA]</scope>
    <source>
        <strain evidence="10">CCUG 49571</strain>
    </source>
</reference>
<evidence type="ECO:0000256" key="1">
    <source>
        <dbReference type="ARBA" id="ARBA00004651"/>
    </source>
</evidence>
<evidence type="ECO:0000259" key="8">
    <source>
        <dbReference type="Pfam" id="PF04239"/>
    </source>
</evidence>
<keyword evidence="5 7" id="KW-1133">Transmembrane helix</keyword>
<keyword evidence="6 7" id="KW-0472">Membrane</keyword>
<evidence type="ECO:0000313" key="10">
    <source>
        <dbReference type="Proteomes" id="UP001596028"/>
    </source>
</evidence>
<keyword evidence="4 7" id="KW-0812">Transmembrane</keyword>
<evidence type="ECO:0000256" key="2">
    <source>
        <dbReference type="ARBA" id="ARBA00006448"/>
    </source>
</evidence>
<dbReference type="RefSeq" id="WP_378101690.1">
    <property type="nucleotide sequence ID" value="NZ_JBHSEP010000027.1"/>
</dbReference>
<gene>
    <name evidence="9" type="ORF">ACFO3S_25060</name>
</gene>
<sequence>MPTWLEVTLRTIMSVAILFIITRILGKRQVSQLSLFEYITGISIGNLAAYLSLDTDTKWYIGIVALSVWVIVSYGIEIIQLKSKRTRDFLDGTSTVFMKNGKILEDNLREERVSSDELMEMLRKNNVFDVSKVDFAIMDASGELNVQLKKEYQPLTPSDVGLSVSPEKYNMAVIMDGKIMEDSLKKIGLNRAWLEHKLQQLGISMEKIYFAQVNSQNKLYIDPYEDSFNER</sequence>
<comment type="caution">
    <text evidence="9">The sequence shown here is derived from an EMBL/GenBank/DDBJ whole genome shotgun (WGS) entry which is preliminary data.</text>
</comment>
<protein>
    <submittedName>
        <fullName evidence="9">DUF421 domain-containing protein</fullName>
    </submittedName>
</protein>
<name>A0ABV9FLS2_9BACL</name>
<dbReference type="Gene3D" id="3.30.240.20">
    <property type="entry name" value="bsu07140 like domains"/>
    <property type="match status" value="2"/>
</dbReference>